<dbReference type="SUPFAM" id="SSF51905">
    <property type="entry name" value="FAD/NAD(P)-binding domain"/>
    <property type="match status" value="1"/>
</dbReference>
<dbReference type="InterPro" id="IPR036188">
    <property type="entry name" value="FAD/NAD-bd_sf"/>
</dbReference>
<gene>
    <name evidence="5" type="ORF">ACFSHS_05955</name>
</gene>
<dbReference type="PANTHER" id="PTHR43004:SF19">
    <property type="entry name" value="BINDING MONOOXYGENASE, PUTATIVE (JCVI)-RELATED"/>
    <property type="match status" value="1"/>
</dbReference>
<reference evidence="6" key="1">
    <citation type="journal article" date="2019" name="Int. J. Syst. Evol. Microbiol.">
        <title>The Global Catalogue of Microorganisms (GCM) 10K type strain sequencing project: providing services to taxonomists for standard genome sequencing and annotation.</title>
        <authorList>
            <consortium name="The Broad Institute Genomics Platform"/>
            <consortium name="The Broad Institute Genome Sequencing Center for Infectious Disease"/>
            <person name="Wu L."/>
            <person name="Ma J."/>
        </authorList>
    </citation>
    <scope>NUCLEOTIDE SEQUENCE [LARGE SCALE GENOMIC DNA]</scope>
    <source>
        <strain evidence="6">JCM 3338</strain>
    </source>
</reference>
<evidence type="ECO:0000313" key="5">
    <source>
        <dbReference type="EMBL" id="MFD2091115.1"/>
    </source>
</evidence>
<keyword evidence="2" id="KW-0285">Flavoprotein</keyword>
<keyword evidence="5" id="KW-0503">Monooxygenase</keyword>
<dbReference type="Proteomes" id="UP001597402">
    <property type="component" value="Unassembled WGS sequence"/>
</dbReference>
<dbReference type="InterPro" id="IPR002938">
    <property type="entry name" value="FAD-bd"/>
</dbReference>
<evidence type="ECO:0000256" key="3">
    <source>
        <dbReference type="ARBA" id="ARBA00022827"/>
    </source>
</evidence>
<keyword evidence="6" id="KW-1185">Reference proteome</keyword>
<dbReference type="Pfam" id="PF01494">
    <property type="entry name" value="FAD_binding_3"/>
    <property type="match status" value="1"/>
</dbReference>
<dbReference type="Gene3D" id="3.40.30.120">
    <property type="match status" value="1"/>
</dbReference>
<dbReference type="Gene3D" id="3.30.70.2450">
    <property type="match status" value="1"/>
</dbReference>
<dbReference type="PRINTS" id="PR00420">
    <property type="entry name" value="RNGMNOXGNASE"/>
</dbReference>
<evidence type="ECO:0000256" key="2">
    <source>
        <dbReference type="ARBA" id="ARBA00022630"/>
    </source>
</evidence>
<comment type="caution">
    <text evidence="5">The sequence shown here is derived from an EMBL/GenBank/DDBJ whole genome shotgun (WGS) entry which is preliminary data.</text>
</comment>
<protein>
    <submittedName>
        <fullName evidence="5">FAD-dependent monooxygenase</fullName>
    </submittedName>
</protein>
<evidence type="ECO:0000259" key="4">
    <source>
        <dbReference type="Pfam" id="PF01494"/>
    </source>
</evidence>
<sequence length="531" mass="56311">MLVTNTERTILVVGAGPTGLILACDLLASGVPVRLVDAAAGPATTSRALGLQPRGVEVLERAGGLGDLELRSNPIARVAVHLGSRTAATLDLGRTTRLVTRPGLLVSQAEIEAGLRVRLAELGGRVEWGQEVTDLRQDADGVTTVLGDGSALAADWVVGCDGAHSRVRKLAGIPFPGVQIIERFLLADVHARLPAGRDTVSVFVSGEDMVAAFPLPGEDLWRLMAPAPAGTPDDLDDGAVVDLLTGALRARTGWPPSVVGAAEWTSTFRIHRRLADHYRRGRVLLAGDAAHIHSPVGGQGLNTGIGDAENLAWKLALVAHGVADPVLLDTYEAERRPVAEEVLQSTSALTRMVMGDSLPARLLRDRVFLPALRRAAVQRLIWEQASQLRISYRRGPLAGSRWAAAGRRPRPGDRVADLPCRRPDGSTTRLHAELGSRWALLVPPARSAGEAARIDDHAAAVRHRLGGLVQVLTATGARTRQLLLVRPDAHLFWRGGLAATGPDARLASALGSGRGRILPSSSLPGPEVEHR</sequence>
<organism evidence="5 6">
    <name type="scientific">Blastococcus deserti</name>
    <dbReference type="NCBI Taxonomy" id="2259033"/>
    <lineage>
        <taxon>Bacteria</taxon>
        <taxon>Bacillati</taxon>
        <taxon>Actinomycetota</taxon>
        <taxon>Actinomycetes</taxon>
        <taxon>Geodermatophilales</taxon>
        <taxon>Geodermatophilaceae</taxon>
        <taxon>Blastococcus</taxon>
    </lineage>
</organism>
<dbReference type="Gene3D" id="3.50.50.60">
    <property type="entry name" value="FAD/NAD(P)-binding domain"/>
    <property type="match status" value="1"/>
</dbReference>
<accession>A0ABW4X7J2</accession>
<dbReference type="PANTHER" id="PTHR43004">
    <property type="entry name" value="TRK SYSTEM POTASSIUM UPTAKE PROTEIN"/>
    <property type="match status" value="1"/>
</dbReference>
<keyword evidence="5" id="KW-0560">Oxidoreductase</keyword>
<evidence type="ECO:0000313" key="6">
    <source>
        <dbReference type="Proteomes" id="UP001597402"/>
    </source>
</evidence>
<dbReference type="GO" id="GO:0004497">
    <property type="term" value="F:monooxygenase activity"/>
    <property type="evidence" value="ECO:0007669"/>
    <property type="project" value="UniProtKB-KW"/>
</dbReference>
<dbReference type="RefSeq" id="WP_376873032.1">
    <property type="nucleotide sequence ID" value="NZ_JBHUHP010000004.1"/>
</dbReference>
<feature type="domain" description="FAD-binding" evidence="4">
    <location>
        <begin position="9"/>
        <end position="345"/>
    </location>
</feature>
<name>A0ABW4X7J2_9ACTN</name>
<dbReference type="EMBL" id="JBHUHP010000004">
    <property type="protein sequence ID" value="MFD2091115.1"/>
    <property type="molecule type" value="Genomic_DNA"/>
</dbReference>
<comment type="cofactor">
    <cofactor evidence="1">
        <name>FAD</name>
        <dbReference type="ChEBI" id="CHEBI:57692"/>
    </cofactor>
</comment>
<evidence type="ECO:0000256" key="1">
    <source>
        <dbReference type="ARBA" id="ARBA00001974"/>
    </source>
</evidence>
<dbReference type="InterPro" id="IPR050641">
    <property type="entry name" value="RIFMO-like"/>
</dbReference>
<keyword evidence="3" id="KW-0274">FAD</keyword>
<proteinExistence type="predicted"/>